<evidence type="ECO:0000313" key="1">
    <source>
        <dbReference type="EMBL" id="KZT47814.1"/>
    </source>
</evidence>
<dbReference type="AlphaFoldDB" id="A0A165AMZ1"/>
<organism evidence="1 2">
    <name type="scientific">Calocera cornea HHB12733</name>
    <dbReference type="NCBI Taxonomy" id="1353952"/>
    <lineage>
        <taxon>Eukaryota</taxon>
        <taxon>Fungi</taxon>
        <taxon>Dikarya</taxon>
        <taxon>Basidiomycota</taxon>
        <taxon>Agaricomycotina</taxon>
        <taxon>Dacrymycetes</taxon>
        <taxon>Dacrymycetales</taxon>
        <taxon>Dacrymycetaceae</taxon>
        <taxon>Calocera</taxon>
    </lineage>
</organism>
<proteinExistence type="predicted"/>
<dbReference type="InParanoid" id="A0A165AMZ1"/>
<evidence type="ECO:0000313" key="2">
    <source>
        <dbReference type="Proteomes" id="UP000076842"/>
    </source>
</evidence>
<keyword evidence="2" id="KW-1185">Reference proteome</keyword>
<name>A0A165AMZ1_9BASI</name>
<gene>
    <name evidence="1" type="ORF">CALCODRAFT_505168</name>
</gene>
<accession>A0A165AMZ1</accession>
<sequence>MPSSKQYYIRLRRVLRKYPFLYQYKGKGKFLRSGSYLYPKYLVLAARLGGLGPFPWKGIKVPGRHPAQPEPSPMEEIEEKVDDMLLTIQQELETSITELMEVARYNIFPALREIVEQSARA</sequence>
<protein>
    <submittedName>
        <fullName evidence="1">Uncharacterized protein</fullName>
    </submittedName>
</protein>
<dbReference type="EMBL" id="KV424303">
    <property type="protein sequence ID" value="KZT47814.1"/>
    <property type="molecule type" value="Genomic_DNA"/>
</dbReference>
<dbReference type="Proteomes" id="UP000076842">
    <property type="component" value="Unassembled WGS sequence"/>
</dbReference>
<reference evidence="1 2" key="1">
    <citation type="journal article" date="2016" name="Mol. Biol. Evol.">
        <title>Comparative Genomics of Early-Diverging Mushroom-Forming Fungi Provides Insights into the Origins of Lignocellulose Decay Capabilities.</title>
        <authorList>
            <person name="Nagy L.G."/>
            <person name="Riley R."/>
            <person name="Tritt A."/>
            <person name="Adam C."/>
            <person name="Daum C."/>
            <person name="Floudas D."/>
            <person name="Sun H."/>
            <person name="Yadav J.S."/>
            <person name="Pangilinan J."/>
            <person name="Larsson K.H."/>
            <person name="Matsuura K."/>
            <person name="Barry K."/>
            <person name="Labutti K."/>
            <person name="Kuo R."/>
            <person name="Ohm R.A."/>
            <person name="Bhattacharya S.S."/>
            <person name="Shirouzu T."/>
            <person name="Yoshinaga Y."/>
            <person name="Martin F.M."/>
            <person name="Grigoriev I.V."/>
            <person name="Hibbett D.S."/>
        </authorList>
    </citation>
    <scope>NUCLEOTIDE SEQUENCE [LARGE SCALE GENOMIC DNA]</scope>
    <source>
        <strain evidence="1 2">HHB12733</strain>
    </source>
</reference>